<dbReference type="NCBIfam" id="TIGR00369">
    <property type="entry name" value="unchar_dom_1"/>
    <property type="match status" value="1"/>
</dbReference>
<dbReference type="SUPFAM" id="SSF54637">
    <property type="entry name" value="Thioesterase/thiol ester dehydrase-isomerase"/>
    <property type="match status" value="1"/>
</dbReference>
<evidence type="ECO:0000313" key="5">
    <source>
        <dbReference type="Proteomes" id="UP000093695"/>
    </source>
</evidence>
<gene>
    <name evidence="4" type="ORF">SD37_09275</name>
</gene>
<evidence type="ECO:0000256" key="1">
    <source>
        <dbReference type="ARBA" id="ARBA00008324"/>
    </source>
</evidence>
<comment type="similarity">
    <text evidence="1">Belongs to the thioesterase PaaI family.</text>
</comment>
<evidence type="ECO:0000313" key="4">
    <source>
        <dbReference type="EMBL" id="ANN15820.1"/>
    </source>
</evidence>
<dbReference type="CDD" id="cd03443">
    <property type="entry name" value="PaaI_thioesterase"/>
    <property type="match status" value="1"/>
</dbReference>
<dbReference type="PANTHER" id="PTHR43240">
    <property type="entry name" value="1,4-DIHYDROXY-2-NAPHTHOYL-COA THIOESTERASE 1"/>
    <property type="match status" value="1"/>
</dbReference>
<dbReference type="PANTHER" id="PTHR43240:SF5">
    <property type="entry name" value="1,4-DIHYDROXY-2-NAPHTHOYL-COA THIOESTERASE 1"/>
    <property type="match status" value="1"/>
</dbReference>
<dbReference type="AlphaFoldDB" id="A0A193BUF9"/>
<dbReference type="GO" id="GO:0005829">
    <property type="term" value="C:cytosol"/>
    <property type="evidence" value="ECO:0007669"/>
    <property type="project" value="TreeGrafter"/>
</dbReference>
<reference evidence="4 5" key="1">
    <citation type="journal article" date="2015" name="Genome Announc.">
        <title>Draft Genome Sequence of Norvancomycin-Producing Strain Amycolatopsis orientalis CPCC200066.</title>
        <authorList>
            <person name="Lei X."/>
            <person name="Yuan F."/>
            <person name="Shi Y."/>
            <person name="Li X."/>
            <person name="Wang L."/>
            <person name="Hong B."/>
        </authorList>
    </citation>
    <scope>NUCLEOTIDE SEQUENCE [LARGE SCALE GENOMIC DNA]</scope>
    <source>
        <strain evidence="4 5">B-37</strain>
    </source>
</reference>
<dbReference type="GO" id="GO:0061522">
    <property type="term" value="F:1,4-dihydroxy-2-naphthoyl-CoA thioesterase activity"/>
    <property type="evidence" value="ECO:0007669"/>
    <property type="project" value="TreeGrafter"/>
</dbReference>
<dbReference type="KEGG" id="aori:SD37_09275"/>
<sequence>MFQTGQGSIDSVRGERGSLAHIMGIEIIDMNMNRLVGSMPVAGNQQPWGLLHGGASAVLAETLGTAAAALHAAGHGRIALGVELSCSHHRGVAEGVVTGVATPLHLGRTMSTFEIKITDDVGRLVCSARLTCALREKRHQPTKREPGAQKE</sequence>
<dbReference type="InterPro" id="IPR029069">
    <property type="entry name" value="HotDog_dom_sf"/>
</dbReference>
<dbReference type="InterPro" id="IPR006683">
    <property type="entry name" value="Thioestr_dom"/>
</dbReference>
<keyword evidence="2" id="KW-0378">Hydrolase</keyword>
<dbReference type="Pfam" id="PF03061">
    <property type="entry name" value="4HBT"/>
    <property type="match status" value="1"/>
</dbReference>
<proteinExistence type="inferred from homology"/>
<dbReference type="Proteomes" id="UP000093695">
    <property type="component" value="Chromosome"/>
</dbReference>
<feature type="domain" description="Thioesterase" evidence="3">
    <location>
        <begin position="49"/>
        <end position="126"/>
    </location>
</feature>
<evidence type="ECO:0000259" key="3">
    <source>
        <dbReference type="Pfam" id="PF03061"/>
    </source>
</evidence>
<dbReference type="InterPro" id="IPR003736">
    <property type="entry name" value="PAAI_dom"/>
</dbReference>
<protein>
    <recommendedName>
        <fullName evidence="3">Thioesterase domain-containing protein</fullName>
    </recommendedName>
</protein>
<evidence type="ECO:0000256" key="2">
    <source>
        <dbReference type="ARBA" id="ARBA00022801"/>
    </source>
</evidence>
<organism evidence="4 5">
    <name type="scientific">Amycolatopsis orientalis</name>
    <name type="common">Nocardia orientalis</name>
    <dbReference type="NCBI Taxonomy" id="31958"/>
    <lineage>
        <taxon>Bacteria</taxon>
        <taxon>Bacillati</taxon>
        <taxon>Actinomycetota</taxon>
        <taxon>Actinomycetes</taxon>
        <taxon>Pseudonocardiales</taxon>
        <taxon>Pseudonocardiaceae</taxon>
        <taxon>Amycolatopsis</taxon>
    </lineage>
</organism>
<dbReference type="STRING" id="31958.SD37_09275"/>
<accession>A0A193BUF9</accession>
<dbReference type="RefSeq" id="WP_044852701.1">
    <property type="nucleotide sequence ID" value="NZ_CP016174.1"/>
</dbReference>
<keyword evidence="5" id="KW-1185">Reference proteome</keyword>
<name>A0A193BUF9_AMYOR</name>
<dbReference type="Gene3D" id="3.10.129.10">
    <property type="entry name" value="Hotdog Thioesterase"/>
    <property type="match status" value="1"/>
</dbReference>
<dbReference type="EMBL" id="CP016174">
    <property type="protein sequence ID" value="ANN15820.1"/>
    <property type="molecule type" value="Genomic_DNA"/>
</dbReference>